<evidence type="ECO:0000256" key="6">
    <source>
        <dbReference type="ARBA" id="ARBA00022691"/>
    </source>
</evidence>
<evidence type="ECO:0000313" key="13">
    <source>
        <dbReference type="EMBL" id="TCW02132.1"/>
    </source>
</evidence>
<dbReference type="InterPro" id="IPR001989">
    <property type="entry name" value="Radical_activat_CS"/>
</dbReference>
<comment type="cofactor">
    <cofactor evidence="1">
        <name>[4Fe-4S] cluster</name>
        <dbReference type="ChEBI" id="CHEBI:49883"/>
    </cofactor>
</comment>
<comment type="catalytic activity">
    <reaction evidence="11">
        <text>glycyl-[protein] + reduced [flavodoxin] + S-adenosyl-L-methionine = glycin-2-yl radical-[protein] + semiquinone [flavodoxin] + 5'-deoxyadenosine + L-methionine + H(+)</text>
        <dbReference type="Rhea" id="RHEA:61976"/>
        <dbReference type="Rhea" id="RHEA-COMP:10622"/>
        <dbReference type="Rhea" id="RHEA-COMP:14480"/>
        <dbReference type="Rhea" id="RHEA-COMP:15993"/>
        <dbReference type="Rhea" id="RHEA-COMP:15994"/>
        <dbReference type="ChEBI" id="CHEBI:15378"/>
        <dbReference type="ChEBI" id="CHEBI:17319"/>
        <dbReference type="ChEBI" id="CHEBI:29947"/>
        <dbReference type="ChEBI" id="CHEBI:32722"/>
        <dbReference type="ChEBI" id="CHEBI:57618"/>
        <dbReference type="ChEBI" id="CHEBI:57844"/>
        <dbReference type="ChEBI" id="CHEBI:59789"/>
        <dbReference type="ChEBI" id="CHEBI:140311"/>
    </reaction>
</comment>
<dbReference type="NCBIfam" id="TIGR02491">
    <property type="entry name" value="NrdG"/>
    <property type="match status" value="1"/>
</dbReference>
<dbReference type="RefSeq" id="WP_066446278.1">
    <property type="nucleotide sequence ID" value="NZ_JANKBF010000003.1"/>
</dbReference>
<name>A0A4R3Z7J1_9FIRM</name>
<gene>
    <name evidence="13" type="ORF">EDD60_10295</name>
</gene>
<dbReference type="GO" id="GO:0043365">
    <property type="term" value="F:[formate-C-acetyltransferase]-activating enzyme activity"/>
    <property type="evidence" value="ECO:0007669"/>
    <property type="project" value="InterPro"/>
</dbReference>
<comment type="similarity">
    <text evidence="3 12">Belongs to the organic radical-activating enzymes family.</text>
</comment>
<dbReference type="GO" id="GO:0004748">
    <property type="term" value="F:ribonucleoside-diphosphate reductase activity, thioredoxin disulfide as acceptor"/>
    <property type="evidence" value="ECO:0007669"/>
    <property type="project" value="TreeGrafter"/>
</dbReference>
<dbReference type="InterPro" id="IPR034457">
    <property type="entry name" value="Organic_radical-activating"/>
</dbReference>
<dbReference type="InterPro" id="IPR012837">
    <property type="entry name" value="NrdG"/>
</dbReference>
<dbReference type="SUPFAM" id="SSF102114">
    <property type="entry name" value="Radical SAM enzymes"/>
    <property type="match status" value="1"/>
</dbReference>
<evidence type="ECO:0000313" key="14">
    <source>
        <dbReference type="Proteomes" id="UP000295515"/>
    </source>
</evidence>
<dbReference type="EC" id="1.97.1.-" evidence="12"/>
<dbReference type="InterPro" id="IPR013785">
    <property type="entry name" value="Aldolase_TIM"/>
</dbReference>
<keyword evidence="8 12" id="KW-0560">Oxidoreductase</keyword>
<protein>
    <recommendedName>
        <fullName evidence="4 12">Anaerobic ribonucleoside-triphosphate reductase-activating protein</fullName>
        <ecNumber evidence="12">1.97.1.-</ecNumber>
    </recommendedName>
</protein>
<evidence type="ECO:0000256" key="12">
    <source>
        <dbReference type="PIRNR" id="PIRNR000368"/>
    </source>
</evidence>
<dbReference type="PANTHER" id="PTHR30352">
    <property type="entry name" value="PYRUVATE FORMATE-LYASE-ACTIVATING ENZYME"/>
    <property type="match status" value="1"/>
</dbReference>
<dbReference type="GO" id="GO:0051539">
    <property type="term" value="F:4 iron, 4 sulfur cluster binding"/>
    <property type="evidence" value="ECO:0007669"/>
    <property type="project" value="UniProtKB-KW"/>
</dbReference>
<keyword evidence="14" id="KW-1185">Reference proteome</keyword>
<reference evidence="13 14" key="1">
    <citation type="submission" date="2019-03" db="EMBL/GenBank/DDBJ databases">
        <title>Genomic Encyclopedia of Type Strains, Phase IV (KMG-IV): sequencing the most valuable type-strain genomes for metagenomic binning, comparative biology and taxonomic classification.</title>
        <authorList>
            <person name="Goeker M."/>
        </authorList>
    </citation>
    <scope>NUCLEOTIDE SEQUENCE [LARGE SCALE GENOMIC DNA]</scope>
    <source>
        <strain evidence="13 14">DSM 29487</strain>
    </source>
</reference>
<evidence type="ECO:0000256" key="9">
    <source>
        <dbReference type="ARBA" id="ARBA00023004"/>
    </source>
</evidence>
<dbReference type="Pfam" id="PF13353">
    <property type="entry name" value="Fer4_12"/>
    <property type="match status" value="1"/>
</dbReference>
<dbReference type="AlphaFoldDB" id="A0A4R3Z7J1"/>
<keyword evidence="6" id="KW-0949">S-adenosyl-L-methionine</keyword>
<keyword evidence="10" id="KW-0411">Iron-sulfur</keyword>
<evidence type="ECO:0000256" key="2">
    <source>
        <dbReference type="ARBA" id="ARBA00003852"/>
    </source>
</evidence>
<evidence type="ECO:0000256" key="5">
    <source>
        <dbReference type="ARBA" id="ARBA00022485"/>
    </source>
</evidence>
<dbReference type="SFLD" id="SFLDG01063">
    <property type="entry name" value="activating_enzymes__group_1"/>
    <property type="match status" value="1"/>
</dbReference>
<dbReference type="InterPro" id="IPR058240">
    <property type="entry name" value="rSAM_sf"/>
</dbReference>
<comment type="function">
    <text evidence="2 12">Activation of anaerobic ribonucleoside-triphosphate reductase under anaerobic conditions by generation of an organic free radical, using S-adenosylmethionine and reduced flavodoxin as cosubstrates to produce 5'-deoxy-adenosine.</text>
</comment>
<keyword evidence="7" id="KW-0479">Metal-binding</keyword>
<dbReference type="EMBL" id="SMCQ01000002">
    <property type="protein sequence ID" value="TCW02132.1"/>
    <property type="molecule type" value="Genomic_DNA"/>
</dbReference>
<evidence type="ECO:0000256" key="4">
    <source>
        <dbReference type="ARBA" id="ARBA00014281"/>
    </source>
</evidence>
<dbReference type="GO" id="GO:0046872">
    <property type="term" value="F:metal ion binding"/>
    <property type="evidence" value="ECO:0007669"/>
    <property type="project" value="UniProtKB-KW"/>
</dbReference>
<evidence type="ECO:0000256" key="10">
    <source>
        <dbReference type="ARBA" id="ARBA00023014"/>
    </source>
</evidence>
<dbReference type="PROSITE" id="PS01087">
    <property type="entry name" value="RADICAL_ACTIVATING"/>
    <property type="match status" value="1"/>
</dbReference>
<organism evidence="13 14">
    <name type="scientific">Longibaculum muris</name>
    <dbReference type="NCBI Taxonomy" id="1796628"/>
    <lineage>
        <taxon>Bacteria</taxon>
        <taxon>Bacillati</taxon>
        <taxon>Bacillota</taxon>
        <taxon>Erysipelotrichia</taxon>
        <taxon>Erysipelotrichales</taxon>
        <taxon>Coprobacillaceae</taxon>
        <taxon>Longibaculum</taxon>
    </lineage>
</organism>
<dbReference type="SFLD" id="SFLDG01066">
    <property type="entry name" value="organic_radical-activating_enz"/>
    <property type="match status" value="1"/>
</dbReference>
<evidence type="ECO:0000256" key="7">
    <source>
        <dbReference type="ARBA" id="ARBA00022723"/>
    </source>
</evidence>
<comment type="caution">
    <text evidence="13">The sequence shown here is derived from an EMBL/GenBank/DDBJ whole genome shotgun (WGS) entry which is preliminary data.</text>
</comment>
<dbReference type="SFLD" id="SFLDS00029">
    <property type="entry name" value="Radical_SAM"/>
    <property type="match status" value="1"/>
</dbReference>
<evidence type="ECO:0000256" key="1">
    <source>
        <dbReference type="ARBA" id="ARBA00001966"/>
    </source>
</evidence>
<keyword evidence="5" id="KW-0004">4Fe-4S</keyword>
<evidence type="ECO:0000256" key="8">
    <source>
        <dbReference type="ARBA" id="ARBA00023002"/>
    </source>
</evidence>
<dbReference type="CDD" id="cd01335">
    <property type="entry name" value="Radical_SAM"/>
    <property type="match status" value="1"/>
</dbReference>
<dbReference type="SFLD" id="SFLDF00299">
    <property type="entry name" value="anaerobic_ribonucleoside-triph"/>
    <property type="match status" value="1"/>
</dbReference>
<dbReference type="GeneID" id="98914338"/>
<sequence length="172" mass="19346">MKIRLYGCVNDSIVDGPGLRYCVFTQGCIHHCLGCHNPKSHDLYGGYLKEVDEIIQEISQNPLLDGVTISGGEPFLQPLPLIELVSKVKQTHLHIMIYSGYTYEEILNLGENERKLLSLCDTLVDGRFVLSLRSLTLLYKGSSNQRIIDISSSLRQGNMVIQQVNEYGEFVN</sequence>
<evidence type="ECO:0000256" key="3">
    <source>
        <dbReference type="ARBA" id="ARBA00009777"/>
    </source>
</evidence>
<proteinExistence type="inferred from homology"/>
<dbReference type="InterPro" id="IPR007197">
    <property type="entry name" value="rSAM"/>
</dbReference>
<evidence type="ECO:0000256" key="11">
    <source>
        <dbReference type="ARBA" id="ARBA00047365"/>
    </source>
</evidence>
<keyword evidence="9" id="KW-0408">Iron</keyword>
<dbReference type="PANTHER" id="PTHR30352:SF2">
    <property type="entry name" value="ANAEROBIC RIBONUCLEOSIDE-TRIPHOSPHATE REDUCTASE-ACTIVATING PROTEIN"/>
    <property type="match status" value="1"/>
</dbReference>
<dbReference type="PIRSF" id="PIRSF000368">
    <property type="entry name" value="NrdG"/>
    <property type="match status" value="1"/>
</dbReference>
<dbReference type="Gene3D" id="3.20.20.70">
    <property type="entry name" value="Aldolase class I"/>
    <property type="match status" value="1"/>
</dbReference>
<dbReference type="Proteomes" id="UP000295515">
    <property type="component" value="Unassembled WGS sequence"/>
</dbReference>
<accession>A0A4R3Z7J1</accession>